<feature type="region of interest" description="Disordered" evidence="1">
    <location>
        <begin position="146"/>
        <end position="191"/>
    </location>
</feature>
<feature type="compositionally biased region" description="Basic residues" evidence="1">
    <location>
        <begin position="220"/>
        <end position="235"/>
    </location>
</feature>
<protein>
    <submittedName>
        <fullName evidence="3">Uncharacterized protein</fullName>
    </submittedName>
</protein>
<feature type="transmembrane region" description="Helical" evidence="2">
    <location>
        <begin position="72"/>
        <end position="91"/>
    </location>
</feature>
<keyword evidence="2" id="KW-1133">Transmembrane helix</keyword>
<dbReference type="AlphaFoldDB" id="A0A8J2SYP6"/>
<comment type="caution">
    <text evidence="3">The sequence shown here is derived from an EMBL/GenBank/DDBJ whole genome shotgun (WGS) entry which is preliminary data.</text>
</comment>
<evidence type="ECO:0000256" key="2">
    <source>
        <dbReference type="SAM" id="Phobius"/>
    </source>
</evidence>
<proteinExistence type="predicted"/>
<feature type="region of interest" description="Disordered" evidence="1">
    <location>
        <begin position="220"/>
        <end position="309"/>
    </location>
</feature>
<evidence type="ECO:0000256" key="1">
    <source>
        <dbReference type="SAM" id="MobiDB-lite"/>
    </source>
</evidence>
<name>A0A8J2SYP6_9STRA</name>
<dbReference type="EMBL" id="CAKKNE010000006">
    <property type="protein sequence ID" value="CAH0380431.1"/>
    <property type="molecule type" value="Genomic_DNA"/>
</dbReference>
<evidence type="ECO:0000313" key="3">
    <source>
        <dbReference type="EMBL" id="CAH0380431.1"/>
    </source>
</evidence>
<sequence length="309" mass="32621">MNTLDKGAIGDGFEDVASPIAANEAVSKSDQEDDGIVIATPSESWVLLDSKSDDEEVTLDEASTASRRQPGLIAAAVACALVVAAAGAFAATRPSAVVKPPPPPPPVKRFVLASALDSVAAAAAKVRADGIDAQFELATGLDGKLAPGGGRAARGAREALRGAPRQARRAVRRPGEARPRGSRGLGLRGERVALRRPKSCLGHHGRRAWRRFVAGGERLRRRRRRAGQRGGRRRERGAGRTLPGVAPARGQDPGDVGRAGPRRSRRRRTVRPRHHGQPPRRRGAGAGVAASPARENDTRVPIHPIPVPL</sequence>
<accession>A0A8J2SYP6</accession>
<keyword evidence="2" id="KW-0472">Membrane</keyword>
<evidence type="ECO:0000313" key="4">
    <source>
        <dbReference type="Proteomes" id="UP000789595"/>
    </source>
</evidence>
<organism evidence="3 4">
    <name type="scientific">Pelagomonas calceolata</name>
    <dbReference type="NCBI Taxonomy" id="35677"/>
    <lineage>
        <taxon>Eukaryota</taxon>
        <taxon>Sar</taxon>
        <taxon>Stramenopiles</taxon>
        <taxon>Ochrophyta</taxon>
        <taxon>Pelagophyceae</taxon>
        <taxon>Pelagomonadales</taxon>
        <taxon>Pelagomonadaceae</taxon>
        <taxon>Pelagomonas</taxon>
    </lineage>
</organism>
<dbReference type="Proteomes" id="UP000789595">
    <property type="component" value="Unassembled WGS sequence"/>
</dbReference>
<keyword evidence="2" id="KW-0812">Transmembrane</keyword>
<feature type="compositionally biased region" description="Basic residues" evidence="1">
    <location>
        <begin position="260"/>
        <end position="283"/>
    </location>
</feature>
<gene>
    <name evidence="3" type="ORF">PECAL_6P20860</name>
</gene>
<reference evidence="3" key="1">
    <citation type="submission" date="2021-11" db="EMBL/GenBank/DDBJ databases">
        <authorList>
            <consortium name="Genoscope - CEA"/>
            <person name="William W."/>
        </authorList>
    </citation>
    <scope>NUCLEOTIDE SEQUENCE</scope>
</reference>
<keyword evidence="4" id="KW-1185">Reference proteome</keyword>